<evidence type="ECO:0000256" key="1">
    <source>
        <dbReference type="SAM" id="MobiDB-lite"/>
    </source>
</evidence>
<name>A0A1I8BR04_MELHA</name>
<evidence type="ECO:0000313" key="3">
    <source>
        <dbReference type="Proteomes" id="UP000095281"/>
    </source>
</evidence>
<dbReference type="InterPro" id="IPR057618">
    <property type="entry name" value="Znf_POGZ/Z280C-D-like"/>
</dbReference>
<dbReference type="GO" id="GO:0003677">
    <property type="term" value="F:DNA binding"/>
    <property type="evidence" value="ECO:0007669"/>
    <property type="project" value="UniProtKB-KW"/>
</dbReference>
<dbReference type="WBParaSite" id="MhA1_Contig413.frz3.gene8">
    <property type="protein sequence ID" value="MhA1_Contig413.frz3.gene8"/>
    <property type="gene ID" value="MhA1_Contig413.frz3.gene8"/>
</dbReference>
<sequence length="356" mass="40984">MQTLTNIPTSRPIYFIPGGSSTNSDGDGSQKLTRVDSSTEIPFKRIKTIKTKEVPFTLNDDQRQTTTEKLPSVKSTNQDASKQTKCTNKSKKRVAFSSKSIPFRRKPNAFATKGLRLRKTKISKNNNKPIYQSCLECSYEVRSFKSHFNLTKRIHWLTCTKCSFKTKCKKVFDQHILLSSCNITNIVRRPYGRIQKPSTSLKLHYCSCCKIFKSISAQELFEHLAICKGSQIFTTKLKNEITEEELNELKIFGSFDLFGRSYNKIGLANNCKTIERRKEENLEDKDEIKEYFSQFLPLSHLNNITPLMIKHLYENKTTNDEGNFDNNLKKIRLLPTSAELTINIFKIVIHSIYSST</sequence>
<evidence type="ECO:0000259" key="2">
    <source>
        <dbReference type="Pfam" id="PF25429"/>
    </source>
</evidence>
<organism evidence="3 4">
    <name type="scientific">Meloidogyne hapla</name>
    <name type="common">Root-knot nematode worm</name>
    <dbReference type="NCBI Taxonomy" id="6305"/>
    <lineage>
        <taxon>Eukaryota</taxon>
        <taxon>Metazoa</taxon>
        <taxon>Ecdysozoa</taxon>
        <taxon>Nematoda</taxon>
        <taxon>Chromadorea</taxon>
        <taxon>Rhabditida</taxon>
        <taxon>Tylenchina</taxon>
        <taxon>Tylenchomorpha</taxon>
        <taxon>Tylenchoidea</taxon>
        <taxon>Meloidogynidae</taxon>
        <taxon>Meloidogyninae</taxon>
        <taxon>Meloidogyne</taxon>
    </lineage>
</organism>
<dbReference type="AlphaFoldDB" id="A0A1I8BR04"/>
<dbReference type="Proteomes" id="UP000095281">
    <property type="component" value="Unplaced"/>
</dbReference>
<protein>
    <submittedName>
        <fullName evidence="4">C2H2-type domain-containing protein</fullName>
    </submittedName>
</protein>
<feature type="region of interest" description="Disordered" evidence="1">
    <location>
        <begin position="1"/>
        <end position="36"/>
    </location>
</feature>
<accession>A0A1I8BR04</accession>
<dbReference type="Pfam" id="PF25429">
    <property type="entry name" value="zf-POGZ"/>
    <property type="match status" value="1"/>
</dbReference>
<proteinExistence type="predicted"/>
<keyword evidence="3" id="KW-1185">Reference proteome</keyword>
<evidence type="ECO:0000313" key="4">
    <source>
        <dbReference type="WBParaSite" id="MhA1_Contig413.frz3.gene8"/>
    </source>
</evidence>
<feature type="region of interest" description="Disordered" evidence="1">
    <location>
        <begin position="60"/>
        <end position="85"/>
    </location>
</feature>
<feature type="domain" description="POGZ/Z280C-D-like double Zinc finger" evidence="2">
    <location>
        <begin position="132"/>
        <end position="176"/>
    </location>
</feature>
<feature type="compositionally biased region" description="Polar residues" evidence="1">
    <location>
        <begin position="64"/>
        <end position="85"/>
    </location>
</feature>
<reference evidence="4" key="1">
    <citation type="submission" date="2016-11" db="UniProtKB">
        <authorList>
            <consortium name="WormBaseParasite"/>
        </authorList>
    </citation>
    <scope>IDENTIFICATION</scope>
</reference>
<feature type="compositionally biased region" description="Low complexity" evidence="1">
    <location>
        <begin position="18"/>
        <end position="29"/>
    </location>
</feature>